<keyword evidence="2" id="KW-0479">Metal-binding</keyword>
<proteinExistence type="predicted"/>
<dbReference type="PANTHER" id="PTHR43498">
    <property type="entry name" value="FERREDOXIN:COB-COM HETERODISULFIDE REDUCTASE SUBUNIT A"/>
    <property type="match status" value="1"/>
</dbReference>
<dbReference type="RefSeq" id="WP_269883158.1">
    <property type="nucleotide sequence ID" value="NZ_JAQAGZ010000013.1"/>
</dbReference>
<dbReference type="Gene3D" id="3.50.50.60">
    <property type="entry name" value="FAD/NAD(P)-binding domain"/>
    <property type="match status" value="1"/>
</dbReference>
<reference evidence="7 8" key="1">
    <citation type="submission" date="2022-12" db="EMBL/GenBank/DDBJ databases">
        <title>Draft genome sequence of Paenibacillus sp. dW9.</title>
        <authorList>
            <person name="Choi E.-W."/>
            <person name="Kim D.-U."/>
        </authorList>
    </citation>
    <scope>NUCLEOTIDE SEQUENCE [LARGE SCALE GENOMIC DNA]</scope>
    <source>
        <strain evidence="8">dW9</strain>
    </source>
</reference>
<keyword evidence="4" id="KW-0408">Iron</keyword>
<comment type="caution">
    <text evidence="7">The sequence shown here is derived from an EMBL/GenBank/DDBJ whole genome shotgun (WGS) entry which is preliminary data.</text>
</comment>
<keyword evidence="6" id="KW-0472">Membrane</keyword>
<evidence type="ECO:0000256" key="6">
    <source>
        <dbReference type="SAM" id="Phobius"/>
    </source>
</evidence>
<dbReference type="Proteomes" id="UP001527882">
    <property type="component" value="Unassembled WGS sequence"/>
</dbReference>
<accession>A0ABT4QD76</accession>
<dbReference type="InterPro" id="IPR039650">
    <property type="entry name" value="HdrA-like"/>
</dbReference>
<evidence type="ECO:0000256" key="3">
    <source>
        <dbReference type="ARBA" id="ARBA00023002"/>
    </source>
</evidence>
<keyword evidence="8" id="KW-1185">Reference proteome</keyword>
<keyword evidence="6" id="KW-1133">Transmembrane helix</keyword>
<dbReference type="Pfam" id="PF12831">
    <property type="entry name" value="FAD_oxidored"/>
    <property type="match status" value="1"/>
</dbReference>
<keyword evidence="5" id="KW-0411">Iron-sulfur</keyword>
<protein>
    <submittedName>
        <fullName evidence="7">FAD-dependent oxidoreductase</fullName>
    </submittedName>
</protein>
<dbReference type="InterPro" id="IPR036188">
    <property type="entry name" value="FAD/NAD-bd_sf"/>
</dbReference>
<evidence type="ECO:0000256" key="2">
    <source>
        <dbReference type="ARBA" id="ARBA00022723"/>
    </source>
</evidence>
<dbReference type="EMBL" id="JAQAGZ010000013">
    <property type="protein sequence ID" value="MCZ8514630.1"/>
    <property type="molecule type" value="Genomic_DNA"/>
</dbReference>
<evidence type="ECO:0000313" key="8">
    <source>
        <dbReference type="Proteomes" id="UP001527882"/>
    </source>
</evidence>
<organism evidence="7 8">
    <name type="scientific">Paenibacillus gyeongsangnamensis</name>
    <dbReference type="NCBI Taxonomy" id="3388067"/>
    <lineage>
        <taxon>Bacteria</taxon>
        <taxon>Bacillati</taxon>
        <taxon>Bacillota</taxon>
        <taxon>Bacilli</taxon>
        <taxon>Bacillales</taxon>
        <taxon>Paenibacillaceae</taxon>
        <taxon>Paenibacillus</taxon>
    </lineage>
</organism>
<evidence type="ECO:0000313" key="7">
    <source>
        <dbReference type="EMBL" id="MCZ8514630.1"/>
    </source>
</evidence>
<evidence type="ECO:0000256" key="4">
    <source>
        <dbReference type="ARBA" id="ARBA00023004"/>
    </source>
</evidence>
<gene>
    <name evidence="7" type="ORF">O9H85_19820</name>
</gene>
<keyword evidence="6" id="KW-0812">Transmembrane</keyword>
<dbReference type="SUPFAM" id="SSF51905">
    <property type="entry name" value="FAD/NAD(P)-binding domain"/>
    <property type="match status" value="1"/>
</dbReference>
<evidence type="ECO:0000256" key="5">
    <source>
        <dbReference type="ARBA" id="ARBA00023014"/>
    </source>
</evidence>
<keyword evidence="1" id="KW-0004">4Fe-4S</keyword>
<feature type="transmembrane region" description="Helical" evidence="6">
    <location>
        <begin position="12"/>
        <end position="32"/>
    </location>
</feature>
<keyword evidence="3" id="KW-0560">Oxidoreductase</keyword>
<name>A0ABT4QD76_9BACL</name>
<evidence type="ECO:0000256" key="1">
    <source>
        <dbReference type="ARBA" id="ARBA00022485"/>
    </source>
</evidence>
<sequence length="654" mass="70403">MAYGRSRNGKGYLVLILLAVLVVIVAGGLYVWKKGKIAAPGAAGPAALKPLEKVATVQTPKDRYDVIVVGTDPEGVAAAVSAARNGQKTLLVDGRGREILGGLMTLGWLNSLDMNYEPDRGQPKREVLNKGIFSEWHGKIEGDSFDVTTAANAFNEMVAKEKNIDVLLKTSSMAPLVEKAGDLSAVTGLKVTLADGSSRTIAAGAVIDATQDADIAAAAGVPYTTGREDIGDKKARMAVTLVFRLKNVTPDVWKQIQQRLENDNDDSTGSNAMSAWGYKDMKDYPPVNKERVAMRGLNIGRQNDNSILINALQIFGVDGLDEKSREEAFQLGKAELPHIVDYMKKKYPEFAGVELDATAPELYVRETRHIQGEYRLSILDVLENRDQWDRIAFGEYPVDIQRLSPADTGAVVTDPEQYAVPFRSLVPVKTDGLLVVGRAASYDTLPHGSARVIPVGMAEGEAAGAAVKLAAEKHMSLRELSASKEQIAVLQERLNKQGMVLKPFSLDPQPFMKHPAYEGLKTAVSLGLASGGYKNDFSLDAKSNQQRVINLLEGFRKFNPDAMPGKPADALAKGGADPKTQPVTLEQAAAMTCKLLNVPAGEGGAAAALTGGGYWKQETLGKLKNQQELTNGDTYLLLNDVVQKLKAVSVSHQP</sequence>
<dbReference type="PANTHER" id="PTHR43498:SF1">
    <property type="entry name" value="COB--COM HETERODISULFIDE REDUCTASE IRON-SULFUR SUBUNIT A"/>
    <property type="match status" value="1"/>
</dbReference>